<dbReference type="Proteomes" id="UP001320898">
    <property type="component" value="Unassembled WGS sequence"/>
</dbReference>
<dbReference type="RefSeq" id="WP_261613883.1">
    <property type="nucleotide sequence ID" value="NZ_JALIDZ010000001.1"/>
</dbReference>
<feature type="domain" description="YjiS-like" evidence="1">
    <location>
        <begin position="33"/>
        <end position="64"/>
    </location>
</feature>
<proteinExistence type="predicted"/>
<sequence length="88" mass="10075">MLNYPVIPLSQRRAAIPVSTKIASALSWSLRMLSRGYWRWRTSRELQALDDRTLKDIGLSRSEIGYVATTHAGERMRFLNGEPLGLDR</sequence>
<dbReference type="Pfam" id="PF06568">
    <property type="entry name" value="YjiS-like"/>
    <property type="match status" value="1"/>
</dbReference>
<evidence type="ECO:0000313" key="2">
    <source>
        <dbReference type="EMBL" id="MCT8970311.1"/>
    </source>
</evidence>
<dbReference type="AlphaFoldDB" id="A0AAW5QQF3"/>
<name>A0AAW5QQF3_9HYPH</name>
<keyword evidence="3" id="KW-1185">Reference proteome</keyword>
<evidence type="ECO:0000259" key="1">
    <source>
        <dbReference type="Pfam" id="PF06568"/>
    </source>
</evidence>
<accession>A0AAW5QQF3</accession>
<evidence type="ECO:0000313" key="3">
    <source>
        <dbReference type="Proteomes" id="UP001320898"/>
    </source>
</evidence>
<dbReference type="InterPro" id="IPR009506">
    <property type="entry name" value="YjiS-like"/>
</dbReference>
<protein>
    <submittedName>
        <fullName evidence="2">DUF1127 domain-containing protein</fullName>
    </submittedName>
</protein>
<gene>
    <name evidence="2" type="ORF">MUB46_00410</name>
</gene>
<organism evidence="2 3">
    <name type="scientific">Microbaculum marinisediminis</name>
    <dbReference type="NCBI Taxonomy" id="2931392"/>
    <lineage>
        <taxon>Bacteria</taxon>
        <taxon>Pseudomonadati</taxon>
        <taxon>Pseudomonadota</taxon>
        <taxon>Alphaproteobacteria</taxon>
        <taxon>Hyphomicrobiales</taxon>
        <taxon>Tepidamorphaceae</taxon>
        <taxon>Microbaculum</taxon>
    </lineage>
</organism>
<reference evidence="2 3" key="1">
    <citation type="submission" date="2022-04" db="EMBL/GenBank/DDBJ databases">
        <authorList>
            <person name="Ye Y.-Q."/>
            <person name="Du Z.-J."/>
        </authorList>
    </citation>
    <scope>NUCLEOTIDE SEQUENCE [LARGE SCALE GENOMIC DNA]</scope>
    <source>
        <strain evidence="2 3">A6E488</strain>
    </source>
</reference>
<dbReference type="EMBL" id="JALIDZ010000001">
    <property type="protein sequence ID" value="MCT8970311.1"/>
    <property type="molecule type" value="Genomic_DNA"/>
</dbReference>
<comment type="caution">
    <text evidence="2">The sequence shown here is derived from an EMBL/GenBank/DDBJ whole genome shotgun (WGS) entry which is preliminary data.</text>
</comment>